<evidence type="ECO:0000313" key="2">
    <source>
        <dbReference type="Proteomes" id="UP001066276"/>
    </source>
</evidence>
<gene>
    <name evidence="1" type="ORF">NDU88_011882</name>
</gene>
<name>A0AAV7QYK2_PLEWA</name>
<protein>
    <submittedName>
        <fullName evidence="1">Uncharacterized protein</fullName>
    </submittedName>
</protein>
<comment type="caution">
    <text evidence="1">The sequence shown here is derived from an EMBL/GenBank/DDBJ whole genome shotgun (WGS) entry which is preliminary data.</text>
</comment>
<sequence>MTVEPCCDGLRVAVPPALCALGLAGPLSTRAKRRTLKAPCLVHVCREALRRWAGQQGQLGAEGAEGRARYNKVRIIGLPEGMEGAQATPFIEEWLSTVASPTGLSTLFTVERVQRGP</sequence>
<dbReference type="Proteomes" id="UP001066276">
    <property type="component" value="Chromosome 6"/>
</dbReference>
<organism evidence="1 2">
    <name type="scientific">Pleurodeles waltl</name>
    <name type="common">Iberian ribbed newt</name>
    <dbReference type="NCBI Taxonomy" id="8319"/>
    <lineage>
        <taxon>Eukaryota</taxon>
        <taxon>Metazoa</taxon>
        <taxon>Chordata</taxon>
        <taxon>Craniata</taxon>
        <taxon>Vertebrata</taxon>
        <taxon>Euteleostomi</taxon>
        <taxon>Amphibia</taxon>
        <taxon>Batrachia</taxon>
        <taxon>Caudata</taxon>
        <taxon>Salamandroidea</taxon>
        <taxon>Salamandridae</taxon>
        <taxon>Pleurodelinae</taxon>
        <taxon>Pleurodeles</taxon>
    </lineage>
</organism>
<dbReference type="EMBL" id="JANPWB010000010">
    <property type="protein sequence ID" value="KAJ1145596.1"/>
    <property type="molecule type" value="Genomic_DNA"/>
</dbReference>
<evidence type="ECO:0000313" key="1">
    <source>
        <dbReference type="EMBL" id="KAJ1145596.1"/>
    </source>
</evidence>
<dbReference type="AlphaFoldDB" id="A0AAV7QYK2"/>
<proteinExistence type="predicted"/>
<dbReference type="Gene3D" id="3.30.70.1820">
    <property type="entry name" value="L1 transposable element, RRM domain"/>
    <property type="match status" value="1"/>
</dbReference>
<keyword evidence="2" id="KW-1185">Reference proteome</keyword>
<accession>A0AAV7QYK2</accession>
<reference evidence="1" key="1">
    <citation type="journal article" date="2022" name="bioRxiv">
        <title>Sequencing and chromosome-scale assembly of the giantPleurodeles waltlgenome.</title>
        <authorList>
            <person name="Brown T."/>
            <person name="Elewa A."/>
            <person name="Iarovenko S."/>
            <person name="Subramanian E."/>
            <person name="Araus A.J."/>
            <person name="Petzold A."/>
            <person name="Susuki M."/>
            <person name="Suzuki K.-i.T."/>
            <person name="Hayashi T."/>
            <person name="Toyoda A."/>
            <person name="Oliveira C."/>
            <person name="Osipova E."/>
            <person name="Leigh N.D."/>
            <person name="Simon A."/>
            <person name="Yun M.H."/>
        </authorList>
    </citation>
    <scope>NUCLEOTIDE SEQUENCE</scope>
    <source>
        <strain evidence="1">20211129_DDA</strain>
        <tissue evidence="1">Liver</tissue>
    </source>
</reference>